<dbReference type="AlphaFoldDB" id="A4CLL3"/>
<dbReference type="STRING" id="313596.RB2501_15579"/>
<protein>
    <submittedName>
        <fullName evidence="2">Uncharacterized protein</fullName>
    </submittedName>
</protein>
<keyword evidence="3" id="KW-1185">Reference proteome</keyword>
<feature type="region of interest" description="Disordered" evidence="1">
    <location>
        <begin position="1"/>
        <end position="53"/>
    </location>
</feature>
<dbReference type="Proteomes" id="UP000009049">
    <property type="component" value="Chromosome"/>
</dbReference>
<dbReference type="HOGENOM" id="CLU_3065760_0_0_10"/>
<name>A4CLL3_ROBBH</name>
<sequence>MRHNVAKNAGNRNTDVAKIPPEIHGFRSGMGAKNDTMQKFPLPLPVPHKKAVY</sequence>
<organism evidence="2 3">
    <name type="scientific">Robiginitalea biformata (strain ATCC BAA-864 / DSM 15991 / KCTC 12146 / HTCC2501)</name>
    <dbReference type="NCBI Taxonomy" id="313596"/>
    <lineage>
        <taxon>Bacteria</taxon>
        <taxon>Pseudomonadati</taxon>
        <taxon>Bacteroidota</taxon>
        <taxon>Flavobacteriia</taxon>
        <taxon>Flavobacteriales</taxon>
        <taxon>Flavobacteriaceae</taxon>
        <taxon>Robiginitalea</taxon>
    </lineage>
</organism>
<proteinExistence type="predicted"/>
<reference evidence="2 3" key="1">
    <citation type="journal article" date="2009" name="J. Bacteriol.">
        <title>Complete genome sequence of Robiginitalea biformata HTCC2501.</title>
        <authorList>
            <person name="Oh H.M."/>
            <person name="Giovannoni S.J."/>
            <person name="Lee K."/>
            <person name="Ferriera S."/>
            <person name="Johnson J."/>
            <person name="Cho J.C."/>
        </authorList>
    </citation>
    <scope>NUCLEOTIDE SEQUENCE [LARGE SCALE GENOMIC DNA]</scope>
    <source>
        <strain evidence="3">ATCC BAA-864 / HTCC2501 / KCTC 12146</strain>
    </source>
</reference>
<evidence type="ECO:0000256" key="1">
    <source>
        <dbReference type="SAM" id="MobiDB-lite"/>
    </source>
</evidence>
<evidence type="ECO:0000313" key="3">
    <source>
        <dbReference type="Proteomes" id="UP000009049"/>
    </source>
</evidence>
<evidence type="ECO:0000313" key="2">
    <source>
        <dbReference type="EMBL" id="EAR15762.1"/>
    </source>
</evidence>
<dbReference type="EMBL" id="CP001712">
    <property type="protein sequence ID" value="EAR15762.1"/>
    <property type="molecule type" value="Genomic_DNA"/>
</dbReference>
<accession>A4CLL3</accession>
<gene>
    <name evidence="2" type="ordered locus">RB2501_15579</name>
</gene>
<dbReference type="KEGG" id="rbi:RB2501_15579"/>